<feature type="compositionally biased region" description="Polar residues" evidence="1">
    <location>
        <begin position="198"/>
        <end position="212"/>
    </location>
</feature>
<dbReference type="WBParaSite" id="HPBE_0000575001-mRNA-1">
    <property type="protein sequence ID" value="HPBE_0000575001-mRNA-1"/>
    <property type="gene ID" value="HPBE_0000575001"/>
</dbReference>
<evidence type="ECO:0000256" key="1">
    <source>
        <dbReference type="SAM" id="MobiDB-lite"/>
    </source>
</evidence>
<feature type="region of interest" description="Disordered" evidence="1">
    <location>
        <begin position="183"/>
        <end position="212"/>
    </location>
</feature>
<reference evidence="4" key="2">
    <citation type="submission" date="2019-09" db="UniProtKB">
        <authorList>
            <consortium name="WormBaseParasite"/>
        </authorList>
    </citation>
    <scope>IDENTIFICATION</scope>
</reference>
<feature type="region of interest" description="Disordered" evidence="1">
    <location>
        <begin position="1"/>
        <end position="58"/>
    </location>
</feature>
<evidence type="ECO:0000313" key="2">
    <source>
        <dbReference type="EMBL" id="VDO65711.1"/>
    </source>
</evidence>
<reference evidence="2 3" key="1">
    <citation type="submission" date="2018-11" db="EMBL/GenBank/DDBJ databases">
        <authorList>
            <consortium name="Pathogen Informatics"/>
        </authorList>
    </citation>
    <scope>NUCLEOTIDE SEQUENCE [LARGE SCALE GENOMIC DNA]</scope>
</reference>
<feature type="compositionally biased region" description="Low complexity" evidence="1">
    <location>
        <begin position="183"/>
        <end position="197"/>
    </location>
</feature>
<dbReference type="Proteomes" id="UP000050761">
    <property type="component" value="Unassembled WGS sequence"/>
</dbReference>
<proteinExistence type="predicted"/>
<dbReference type="OrthoDB" id="5810123at2759"/>
<evidence type="ECO:0000313" key="3">
    <source>
        <dbReference type="Proteomes" id="UP000050761"/>
    </source>
</evidence>
<accession>A0A183FGH0</accession>
<gene>
    <name evidence="2" type="ORF">HPBE_LOCUS5751</name>
</gene>
<dbReference type="AlphaFoldDB" id="A0A183FGH0"/>
<evidence type="ECO:0000313" key="4">
    <source>
        <dbReference type="WBParaSite" id="HPBE_0000575001-mRNA-1"/>
    </source>
</evidence>
<organism evidence="3 4">
    <name type="scientific">Heligmosomoides polygyrus</name>
    <name type="common">Parasitic roundworm</name>
    <dbReference type="NCBI Taxonomy" id="6339"/>
    <lineage>
        <taxon>Eukaryota</taxon>
        <taxon>Metazoa</taxon>
        <taxon>Ecdysozoa</taxon>
        <taxon>Nematoda</taxon>
        <taxon>Chromadorea</taxon>
        <taxon>Rhabditida</taxon>
        <taxon>Rhabditina</taxon>
        <taxon>Rhabditomorpha</taxon>
        <taxon>Strongyloidea</taxon>
        <taxon>Heligmosomidae</taxon>
        <taxon>Heligmosomoides</taxon>
    </lineage>
</organism>
<feature type="compositionally biased region" description="Low complexity" evidence="1">
    <location>
        <begin position="32"/>
        <end position="49"/>
    </location>
</feature>
<name>A0A183FGH0_HELPZ</name>
<accession>A0A3P7WWJ8</accession>
<keyword evidence="3" id="KW-1185">Reference proteome</keyword>
<dbReference type="EMBL" id="UZAH01025533">
    <property type="protein sequence ID" value="VDO65711.1"/>
    <property type="molecule type" value="Genomic_DNA"/>
</dbReference>
<sequence>MLQCLGAAPSPNSTDDDLADSPPMERLYSPLSSSAESISSIKSSSSSRSSAEREIERQQRRQLLDASLLKMRASNNLPLRKHLLVYNTVKQLQRDLDLLDDEELYCNLMGEGCGDRMEVDERRWPSFGAPASSSSSTSAASAAASIPVTATVAPPQQEERRVAEEATSLISDDLDMDVCQVVQQQHQQNQQPQQVPPSTWSWSDENDSATRCSGGSVAHTGFDLFESIQDALGESFAGWSWTASEVSGRGTGNGGDYSSSDVWWHSGGEAAMSPYGATSRFDSLWAMDADPLGATNLSRFELQHLFPSQVLLQA</sequence>
<protein>
    <submittedName>
        <fullName evidence="4">SERTA domain-containing protein</fullName>
    </submittedName>
</protein>